<dbReference type="AlphaFoldDB" id="A0A4Y2U2J5"/>
<reference evidence="1 2" key="1">
    <citation type="journal article" date="2019" name="Sci. Rep.">
        <title>Orb-weaving spider Araneus ventricosus genome elucidates the spidroin gene catalogue.</title>
        <authorList>
            <person name="Kono N."/>
            <person name="Nakamura H."/>
            <person name="Ohtoshi R."/>
            <person name="Moran D.A.P."/>
            <person name="Shinohara A."/>
            <person name="Yoshida Y."/>
            <person name="Fujiwara M."/>
            <person name="Mori M."/>
            <person name="Tomita M."/>
            <person name="Arakawa K."/>
        </authorList>
    </citation>
    <scope>NUCLEOTIDE SEQUENCE [LARGE SCALE GENOMIC DNA]</scope>
</reference>
<name>A0A4Y2U2J5_ARAVE</name>
<dbReference type="Proteomes" id="UP000499080">
    <property type="component" value="Unassembled WGS sequence"/>
</dbReference>
<keyword evidence="2" id="KW-1185">Reference proteome</keyword>
<gene>
    <name evidence="1" type="ORF">AVEN_44985_1</name>
</gene>
<accession>A0A4Y2U2J5</accession>
<evidence type="ECO:0000313" key="2">
    <source>
        <dbReference type="Proteomes" id="UP000499080"/>
    </source>
</evidence>
<sequence>MDALLHRDQYYGNPYKYKNVHPGTPPPIMEPNKGRQLPALDISSVGTYLREVAPGYSITATAMLALQQQVLVPKEQTTSRLTGAG</sequence>
<organism evidence="1 2">
    <name type="scientific">Araneus ventricosus</name>
    <name type="common">Orbweaver spider</name>
    <name type="synonym">Epeira ventricosa</name>
    <dbReference type="NCBI Taxonomy" id="182803"/>
    <lineage>
        <taxon>Eukaryota</taxon>
        <taxon>Metazoa</taxon>
        <taxon>Ecdysozoa</taxon>
        <taxon>Arthropoda</taxon>
        <taxon>Chelicerata</taxon>
        <taxon>Arachnida</taxon>
        <taxon>Araneae</taxon>
        <taxon>Araneomorphae</taxon>
        <taxon>Entelegynae</taxon>
        <taxon>Araneoidea</taxon>
        <taxon>Araneidae</taxon>
        <taxon>Araneus</taxon>
    </lineage>
</organism>
<protein>
    <submittedName>
        <fullName evidence="1">Uncharacterized protein</fullName>
    </submittedName>
</protein>
<dbReference type="EMBL" id="BGPR01032360">
    <property type="protein sequence ID" value="GBO05876.1"/>
    <property type="molecule type" value="Genomic_DNA"/>
</dbReference>
<evidence type="ECO:0000313" key="1">
    <source>
        <dbReference type="EMBL" id="GBO05876.1"/>
    </source>
</evidence>
<proteinExistence type="predicted"/>
<comment type="caution">
    <text evidence="1">The sequence shown here is derived from an EMBL/GenBank/DDBJ whole genome shotgun (WGS) entry which is preliminary data.</text>
</comment>